<gene>
    <name evidence="2" type="ORF">AFUS01_LOCUS43995</name>
</gene>
<feature type="compositionally biased region" description="Low complexity" evidence="1">
    <location>
        <begin position="151"/>
        <end position="174"/>
    </location>
</feature>
<accession>A0A8J2PZQ0</accession>
<evidence type="ECO:0000313" key="3">
    <source>
        <dbReference type="Proteomes" id="UP000708208"/>
    </source>
</evidence>
<feature type="region of interest" description="Disordered" evidence="1">
    <location>
        <begin position="260"/>
        <end position="301"/>
    </location>
</feature>
<name>A0A8J2PZQ0_9HEXA</name>
<sequence length="301" mass="31666">MVHVSDAGGRHKMLAFSTEPNINTIVSVKEDGNNAIANNSREIKSNNSFNLTNLSIIVEESSAGTMNNILEESNNGNDSDNGNVSFTSLSQAQPQLDLFDSESETQALLINGSEVLDEKSNISNSSNNKVFTEEIIVVSNGKKKSPGKVLSGFSSSSSSSHVSKSDWQSSSQSNESEESPLLTGETASLDTNMSTPTNPNVNISNDTVSPVNASTSVITSTNSTHSKHGKFTNGTKHTGLKRVSFGSSKGSMVETLIFESPVSEEPEMSKTGNGVNLSNGTIKSACSSNDPNDSLDSNASG</sequence>
<protein>
    <submittedName>
        <fullName evidence="2">Uncharacterized protein</fullName>
    </submittedName>
</protein>
<proteinExistence type="predicted"/>
<evidence type="ECO:0000256" key="1">
    <source>
        <dbReference type="SAM" id="MobiDB-lite"/>
    </source>
</evidence>
<dbReference type="Proteomes" id="UP000708208">
    <property type="component" value="Unassembled WGS sequence"/>
</dbReference>
<evidence type="ECO:0000313" key="2">
    <source>
        <dbReference type="EMBL" id="CAG7834492.1"/>
    </source>
</evidence>
<feature type="compositionally biased region" description="Polar residues" evidence="1">
    <location>
        <begin position="270"/>
        <end position="286"/>
    </location>
</feature>
<reference evidence="2" key="1">
    <citation type="submission" date="2021-06" db="EMBL/GenBank/DDBJ databases">
        <authorList>
            <person name="Hodson N. C."/>
            <person name="Mongue J. A."/>
            <person name="Jaron S. K."/>
        </authorList>
    </citation>
    <scope>NUCLEOTIDE SEQUENCE</scope>
</reference>
<dbReference type="OrthoDB" id="6618101at2759"/>
<comment type="caution">
    <text evidence="2">The sequence shown here is derived from an EMBL/GenBank/DDBJ whole genome shotgun (WGS) entry which is preliminary data.</text>
</comment>
<organism evidence="2 3">
    <name type="scientific">Allacma fusca</name>
    <dbReference type="NCBI Taxonomy" id="39272"/>
    <lineage>
        <taxon>Eukaryota</taxon>
        <taxon>Metazoa</taxon>
        <taxon>Ecdysozoa</taxon>
        <taxon>Arthropoda</taxon>
        <taxon>Hexapoda</taxon>
        <taxon>Collembola</taxon>
        <taxon>Symphypleona</taxon>
        <taxon>Sminthuridae</taxon>
        <taxon>Allacma</taxon>
    </lineage>
</organism>
<feature type="compositionally biased region" description="Polar residues" evidence="1">
    <location>
        <begin position="185"/>
        <end position="224"/>
    </location>
</feature>
<dbReference type="AlphaFoldDB" id="A0A8J2PZQ0"/>
<dbReference type="EMBL" id="CAJVCH010570261">
    <property type="protein sequence ID" value="CAG7834492.1"/>
    <property type="molecule type" value="Genomic_DNA"/>
</dbReference>
<feature type="compositionally biased region" description="Low complexity" evidence="1">
    <location>
        <begin position="287"/>
        <end position="301"/>
    </location>
</feature>
<keyword evidence="3" id="KW-1185">Reference proteome</keyword>
<feature type="region of interest" description="Disordered" evidence="1">
    <location>
        <begin position="143"/>
        <end position="235"/>
    </location>
</feature>